<organism evidence="2 3">
    <name type="scientific">Sinanodonta woodiana</name>
    <name type="common">Chinese pond mussel</name>
    <name type="synonym">Anodonta woodiana</name>
    <dbReference type="NCBI Taxonomy" id="1069815"/>
    <lineage>
        <taxon>Eukaryota</taxon>
        <taxon>Metazoa</taxon>
        <taxon>Spiralia</taxon>
        <taxon>Lophotrochozoa</taxon>
        <taxon>Mollusca</taxon>
        <taxon>Bivalvia</taxon>
        <taxon>Autobranchia</taxon>
        <taxon>Heteroconchia</taxon>
        <taxon>Palaeoheterodonta</taxon>
        <taxon>Unionida</taxon>
        <taxon>Unionoidea</taxon>
        <taxon>Unionidae</taxon>
        <taxon>Unioninae</taxon>
        <taxon>Sinanodonta</taxon>
    </lineage>
</organism>
<evidence type="ECO:0000256" key="1">
    <source>
        <dbReference type="SAM" id="Coils"/>
    </source>
</evidence>
<evidence type="ECO:0000313" key="2">
    <source>
        <dbReference type="EMBL" id="KAL3864470.1"/>
    </source>
</evidence>
<dbReference type="InterPro" id="IPR038927">
    <property type="entry name" value="C6orf163"/>
</dbReference>
<name>A0ABD3VSB3_SINWO</name>
<reference evidence="2 3" key="1">
    <citation type="submission" date="2024-11" db="EMBL/GenBank/DDBJ databases">
        <title>Chromosome-level genome assembly of the freshwater bivalve Anodonta woodiana.</title>
        <authorList>
            <person name="Chen X."/>
        </authorList>
    </citation>
    <scope>NUCLEOTIDE SEQUENCE [LARGE SCALE GENOMIC DNA]</scope>
    <source>
        <strain evidence="2">MN2024</strain>
        <tissue evidence="2">Gills</tissue>
    </source>
</reference>
<feature type="coiled-coil region" evidence="1">
    <location>
        <begin position="232"/>
        <end position="280"/>
    </location>
</feature>
<keyword evidence="3" id="KW-1185">Reference proteome</keyword>
<proteinExistence type="predicted"/>
<gene>
    <name evidence="2" type="ORF">ACJMK2_006149</name>
</gene>
<evidence type="ECO:0000313" key="3">
    <source>
        <dbReference type="Proteomes" id="UP001634394"/>
    </source>
</evidence>
<dbReference type="PANTHER" id="PTHR34645:SF1">
    <property type="entry name" value="GENE 136-RELATED"/>
    <property type="match status" value="1"/>
</dbReference>
<dbReference type="AlphaFoldDB" id="A0ABD3VSB3"/>
<feature type="coiled-coil region" evidence="1">
    <location>
        <begin position="72"/>
        <end position="207"/>
    </location>
</feature>
<comment type="caution">
    <text evidence="2">The sequence shown here is derived from an EMBL/GenBank/DDBJ whole genome shotgun (WGS) entry which is preliminary data.</text>
</comment>
<dbReference type="PANTHER" id="PTHR34645">
    <property type="entry name" value="SIMILAR TO HYPOTHETICAL PROTEIN"/>
    <property type="match status" value="1"/>
</dbReference>
<keyword evidence="1" id="KW-0175">Coiled coil</keyword>
<sequence>MAQTRNPPAFSMDMTRYNTVPRRYDDTRPVIIQGFAHKKILGIGHELHQKSMEKSEVEKLQAISEAERAVWEQAEQIKLEALEKAKAEAAKEHEKEIKKLKKAYEKKLKEEALQVEMQMQKLAAEQVKEERDQGEKHLKEVIRKTELHYEEEQKKAIAQARADERQKAAEEAAKVAKANAEKLEKSLKKAEEDKQNALKMLANKKDLEKIQAVSEAETRERNIFKEKQAALIRQNESVIEKLQCEISEKELEKENLLKIIDGLEKNKKVLERCLEDTRQEFQDFINRLGAFDKGQAEFMLKPIYLDELEKKGMYVKDKHFSEQKKGAKK</sequence>
<protein>
    <submittedName>
        <fullName evidence="2">Uncharacterized protein</fullName>
    </submittedName>
</protein>
<accession>A0ABD3VSB3</accession>
<dbReference type="Proteomes" id="UP001634394">
    <property type="component" value="Unassembled WGS sequence"/>
</dbReference>
<dbReference type="EMBL" id="JBJQND010000010">
    <property type="protein sequence ID" value="KAL3864470.1"/>
    <property type="molecule type" value="Genomic_DNA"/>
</dbReference>